<dbReference type="OrthoDB" id="120660at2"/>
<evidence type="ECO:0000256" key="1">
    <source>
        <dbReference type="SAM" id="MobiDB-lite"/>
    </source>
</evidence>
<dbReference type="eggNOG" id="COG4762">
    <property type="taxonomic scope" value="Bacteria"/>
</dbReference>
<evidence type="ECO:0000313" key="3">
    <source>
        <dbReference type="EMBL" id="SDQ34707.1"/>
    </source>
</evidence>
<feature type="compositionally biased region" description="Low complexity" evidence="1">
    <location>
        <begin position="224"/>
        <end position="234"/>
    </location>
</feature>
<protein>
    <submittedName>
        <fullName evidence="3">Uncharacterized protein, UPF0548 family</fullName>
    </submittedName>
</protein>
<dbReference type="AlphaFoldDB" id="A0A1H1A4X3"/>
<name>A0A1H1A4X3_9MICO</name>
<dbReference type="EMBL" id="FNKB01000001">
    <property type="protein sequence ID" value="SDQ34707.1"/>
    <property type="molecule type" value="Genomic_DNA"/>
</dbReference>
<feature type="compositionally biased region" description="Pro residues" evidence="1">
    <location>
        <begin position="240"/>
        <end position="256"/>
    </location>
</feature>
<sequence>MSQDQPPRRSSHVEMPVAYAAVGASKDPDVVKYPPEGTTPYEEELRLGSGQDRFLIASSLLMTWGAQRGSGVRVTDIVRGTGSEYVGPSFDGDGKPEAAGDVEEQFGPDGEPYIVAGTTAVLHAEGQDPRSVLVVYTVDEERRVGFAWGTGDEAGAVGEQLFVIEHRADDTVWAVARGFVAAPKNGLLGLRGRADVRTALDAVKRGIAALAPGAQPAPDLGPSAGEQPVAVEPAAEPEPDPAAAPAPQREPAPDEAPAPEAAPAGEPEADSGDAATGPTHQRRPSKRT</sequence>
<dbReference type="RefSeq" id="WP_083351992.1">
    <property type="nucleotide sequence ID" value="NZ_FNKB01000001.1"/>
</dbReference>
<dbReference type="Proteomes" id="UP000182690">
    <property type="component" value="Unassembled WGS sequence"/>
</dbReference>
<dbReference type="Pfam" id="PF09348">
    <property type="entry name" value="DUF1990"/>
    <property type="match status" value="1"/>
</dbReference>
<dbReference type="STRING" id="1079994.SAMN04488565_2340"/>
<accession>A0A1H1A4X3</accession>
<reference evidence="3 4" key="1">
    <citation type="submission" date="2016-10" db="EMBL/GenBank/DDBJ databases">
        <authorList>
            <person name="de Groot N.N."/>
        </authorList>
    </citation>
    <scope>NUCLEOTIDE SEQUENCE [LARGE SCALE GENOMIC DNA]</scope>
    <source>
        <strain evidence="3 4">DSM 22788</strain>
    </source>
</reference>
<dbReference type="InterPro" id="IPR018960">
    <property type="entry name" value="DUF1990"/>
</dbReference>
<feature type="domain" description="DUF1990" evidence="2">
    <location>
        <begin position="131"/>
        <end position="179"/>
    </location>
</feature>
<feature type="region of interest" description="Disordered" evidence="1">
    <location>
        <begin position="213"/>
        <end position="288"/>
    </location>
</feature>
<proteinExistence type="predicted"/>
<evidence type="ECO:0000313" key="4">
    <source>
        <dbReference type="Proteomes" id="UP000182690"/>
    </source>
</evidence>
<gene>
    <name evidence="3" type="ORF">SAMN04488565_2340</name>
</gene>
<evidence type="ECO:0000259" key="2">
    <source>
        <dbReference type="Pfam" id="PF09348"/>
    </source>
</evidence>
<organism evidence="3 4">
    <name type="scientific">Leucobacter chromiiresistens</name>
    <dbReference type="NCBI Taxonomy" id="1079994"/>
    <lineage>
        <taxon>Bacteria</taxon>
        <taxon>Bacillati</taxon>
        <taxon>Actinomycetota</taxon>
        <taxon>Actinomycetes</taxon>
        <taxon>Micrococcales</taxon>
        <taxon>Microbacteriaceae</taxon>
        <taxon>Leucobacter</taxon>
    </lineage>
</organism>